<feature type="domain" description="Peptidase C51" evidence="2">
    <location>
        <begin position="29"/>
        <end position="147"/>
    </location>
</feature>
<dbReference type="Gene3D" id="2.40.50.670">
    <property type="match status" value="1"/>
</dbReference>
<dbReference type="PROSITE" id="PS50911">
    <property type="entry name" value="CHAP"/>
    <property type="match status" value="1"/>
</dbReference>
<dbReference type="RefSeq" id="WP_224144212.1">
    <property type="nucleotide sequence ID" value="NZ_CBCPIF010000001.1"/>
</dbReference>
<gene>
    <name evidence="3" type="ORF">KIJ12_06075</name>
</gene>
<feature type="chain" id="PRO_5040356259" evidence="1">
    <location>
        <begin position="25"/>
        <end position="274"/>
    </location>
</feature>
<keyword evidence="1" id="KW-0732">Signal</keyword>
<dbReference type="AlphaFoldDB" id="A0A9Q3SYJ0"/>
<name>A0A9Q3SYJ0_9LACO</name>
<sequence length="274" mass="29767">MKKIVTGLLTLGIVGGLTVNTASAAVLGDDYPTTLKKSAPDSMVDNWTMYNRECVSFVAWRLHAQNHFELPVGFGSAWQWGSQAKSRGYRVDNTPSVGSVAWFGAGHVAWVAEISGDNVVIEEYNYNYNHNYYRRTVNMRDVSGFIHFKDVGTKATTANTTPKQASPNKRIAIGSNVRFSGVYQVNVVNVAKNSVASDKLSGGKSTTLNLIDAVPLDETNANGIKAGNQVLSVGDYFKVNGTYRVLAIDKASNGMKVKIGAYETWLDINQATVV</sequence>
<dbReference type="EMBL" id="JAHBFI010000014">
    <property type="protein sequence ID" value="MBZ5962712.1"/>
    <property type="molecule type" value="Genomic_DNA"/>
</dbReference>
<evidence type="ECO:0000313" key="4">
    <source>
        <dbReference type="Proteomes" id="UP000752647"/>
    </source>
</evidence>
<dbReference type="InterPro" id="IPR038765">
    <property type="entry name" value="Papain-like_cys_pep_sf"/>
</dbReference>
<protein>
    <submittedName>
        <fullName evidence="3">CHAP domain-containing protein</fullName>
    </submittedName>
</protein>
<dbReference type="Gene3D" id="3.90.1720.10">
    <property type="entry name" value="endopeptidase domain like (from Nostoc punctiforme)"/>
    <property type="match status" value="1"/>
</dbReference>
<proteinExistence type="predicted"/>
<feature type="signal peptide" evidence="1">
    <location>
        <begin position="1"/>
        <end position="24"/>
    </location>
</feature>
<dbReference type="SUPFAM" id="SSF54001">
    <property type="entry name" value="Cysteine proteinases"/>
    <property type="match status" value="1"/>
</dbReference>
<reference evidence="3" key="1">
    <citation type="submission" date="2021-05" db="EMBL/GenBank/DDBJ databases">
        <title>Pangenome of Leuconostoc gelidum warrants species status for Leuconostoc gelidum subsp. gasicomitatum.</title>
        <authorList>
            <person name="Johansson P."/>
            <person name="Sade E."/>
            <person name="Hultman J."/>
            <person name="Auvinen P."/>
            <person name="Bjorkroth J."/>
        </authorList>
    </citation>
    <scope>NUCLEOTIDE SEQUENCE</scope>
    <source>
        <strain evidence="3">A.21.4</strain>
    </source>
</reference>
<comment type="caution">
    <text evidence="3">The sequence shown here is derived from an EMBL/GenBank/DDBJ whole genome shotgun (WGS) entry which is preliminary data.</text>
</comment>
<accession>A0A9Q3SYJ0</accession>
<dbReference type="InterPro" id="IPR038263">
    <property type="entry name" value="Lytic_exo_TRD_sf"/>
</dbReference>
<dbReference type="InterPro" id="IPR007921">
    <property type="entry name" value="CHAP_dom"/>
</dbReference>
<organism evidence="3 4">
    <name type="scientific">Leuconostoc gasicomitatum</name>
    <dbReference type="NCBI Taxonomy" id="115778"/>
    <lineage>
        <taxon>Bacteria</taxon>
        <taxon>Bacillati</taxon>
        <taxon>Bacillota</taxon>
        <taxon>Bacilli</taxon>
        <taxon>Lactobacillales</taxon>
        <taxon>Lactobacillaceae</taxon>
        <taxon>Leuconostoc</taxon>
        <taxon>Leuconostoc gelidum group</taxon>
    </lineage>
</organism>
<dbReference type="Proteomes" id="UP000752647">
    <property type="component" value="Unassembled WGS sequence"/>
</dbReference>
<evidence type="ECO:0000313" key="3">
    <source>
        <dbReference type="EMBL" id="MBZ5962712.1"/>
    </source>
</evidence>
<dbReference type="Pfam" id="PF05257">
    <property type="entry name" value="CHAP"/>
    <property type="match status" value="1"/>
</dbReference>
<evidence type="ECO:0000256" key="1">
    <source>
        <dbReference type="SAM" id="SignalP"/>
    </source>
</evidence>
<evidence type="ECO:0000259" key="2">
    <source>
        <dbReference type="PROSITE" id="PS50911"/>
    </source>
</evidence>